<gene>
    <name evidence="2" type="ORF">Nepgr_022935</name>
</gene>
<dbReference type="AlphaFoldDB" id="A0AAD3SZX3"/>
<keyword evidence="3" id="KW-1185">Reference proteome</keyword>
<protein>
    <submittedName>
        <fullName evidence="2">Uncharacterized protein</fullName>
    </submittedName>
</protein>
<evidence type="ECO:0000256" key="1">
    <source>
        <dbReference type="SAM" id="MobiDB-lite"/>
    </source>
</evidence>
<proteinExistence type="predicted"/>
<evidence type="ECO:0000313" key="3">
    <source>
        <dbReference type="Proteomes" id="UP001279734"/>
    </source>
</evidence>
<dbReference type="EMBL" id="BSYO01000022">
    <property type="protein sequence ID" value="GMH21093.1"/>
    <property type="molecule type" value="Genomic_DNA"/>
</dbReference>
<reference evidence="2" key="1">
    <citation type="submission" date="2023-05" db="EMBL/GenBank/DDBJ databases">
        <title>Nepenthes gracilis genome sequencing.</title>
        <authorList>
            <person name="Fukushima K."/>
        </authorList>
    </citation>
    <scope>NUCLEOTIDE SEQUENCE</scope>
    <source>
        <strain evidence="2">SING2019-196</strain>
    </source>
</reference>
<name>A0AAD3SZX3_NEPGR</name>
<organism evidence="2 3">
    <name type="scientific">Nepenthes gracilis</name>
    <name type="common">Slender pitcher plant</name>
    <dbReference type="NCBI Taxonomy" id="150966"/>
    <lineage>
        <taxon>Eukaryota</taxon>
        <taxon>Viridiplantae</taxon>
        <taxon>Streptophyta</taxon>
        <taxon>Embryophyta</taxon>
        <taxon>Tracheophyta</taxon>
        <taxon>Spermatophyta</taxon>
        <taxon>Magnoliopsida</taxon>
        <taxon>eudicotyledons</taxon>
        <taxon>Gunneridae</taxon>
        <taxon>Pentapetalae</taxon>
        <taxon>Caryophyllales</taxon>
        <taxon>Nepenthaceae</taxon>
        <taxon>Nepenthes</taxon>
    </lineage>
</organism>
<evidence type="ECO:0000313" key="2">
    <source>
        <dbReference type="EMBL" id="GMH21093.1"/>
    </source>
</evidence>
<dbReference type="Proteomes" id="UP001279734">
    <property type="component" value="Unassembled WGS sequence"/>
</dbReference>
<feature type="region of interest" description="Disordered" evidence="1">
    <location>
        <begin position="170"/>
        <end position="203"/>
    </location>
</feature>
<sequence length="393" mass="41259">MPSKCRQCLWFGHVEAKCSTVKRNSAAGNPLSKIALPKCRSKPASRLVDLPSEVKCPALAEEVSAAAVSSPMQVNAAKDMTPAPVSLAEVSKPQHVSSSLPLNSGSVVNGIVLNEVDVKRRPVSAPFSTGVEKFSTLLDLSGRAVGTEAGSPLSLLVGCVGECSSPDSELGIGPLADDPADAPGSSFDESVDPVEADTGPGDVKFDEVSYSKSSLQTPVLVPAVIPEVVYVMKPSCVDDDLAVSSHAHRASGPSAEIDPEFTPDSISRIVRKHCLIQSDPDGCITPTLEANRPACSDVDSAVTMPPNESGHDPALPIVYPDYGAEDPTAVTRAFSAAFKYHLKMLLLVSELVHSAFGPCRATVSSRVWIPVAGRWMMNLRSCLSCSPNAFPVA</sequence>
<accession>A0AAD3SZX3</accession>
<comment type="caution">
    <text evidence="2">The sequence shown here is derived from an EMBL/GenBank/DDBJ whole genome shotgun (WGS) entry which is preliminary data.</text>
</comment>